<evidence type="ECO:0000256" key="2">
    <source>
        <dbReference type="ARBA" id="ARBA00006772"/>
    </source>
</evidence>
<dbReference type="PANTHER" id="PTHR10283:SF84">
    <property type="entry name" value="SODIUM-DEPENDENT HIGH-AFFINITY DICARBOXYLATE TRANSPORTER 2"/>
    <property type="match status" value="1"/>
</dbReference>
<feature type="transmembrane region" description="Helical" evidence="7">
    <location>
        <begin position="267"/>
        <end position="284"/>
    </location>
</feature>
<evidence type="ECO:0000256" key="6">
    <source>
        <dbReference type="ARBA" id="ARBA00023136"/>
    </source>
</evidence>
<evidence type="ECO:0000256" key="7">
    <source>
        <dbReference type="SAM" id="Phobius"/>
    </source>
</evidence>
<evidence type="ECO:0000313" key="8">
    <source>
        <dbReference type="EMBL" id="VDM79197.1"/>
    </source>
</evidence>
<dbReference type="InterPro" id="IPR001898">
    <property type="entry name" value="SLC13A/DASS"/>
</dbReference>
<keyword evidence="3" id="KW-0813">Transport</keyword>
<feature type="transmembrane region" description="Helical" evidence="7">
    <location>
        <begin position="401"/>
        <end position="420"/>
    </location>
</feature>
<dbReference type="InterPro" id="IPR031312">
    <property type="entry name" value="Na/sul_symport_CS"/>
</dbReference>
<dbReference type="GO" id="GO:0005886">
    <property type="term" value="C:plasma membrane"/>
    <property type="evidence" value="ECO:0007669"/>
    <property type="project" value="TreeGrafter"/>
</dbReference>
<keyword evidence="6 7" id="KW-0472">Membrane</keyword>
<dbReference type="Pfam" id="PF00939">
    <property type="entry name" value="Na_sulph_symp"/>
    <property type="match status" value="1"/>
</dbReference>
<dbReference type="GO" id="GO:0015137">
    <property type="term" value="F:citrate transmembrane transporter activity"/>
    <property type="evidence" value="ECO:0007669"/>
    <property type="project" value="TreeGrafter"/>
</dbReference>
<feature type="transmembrane region" description="Helical" evidence="7">
    <location>
        <begin position="314"/>
        <end position="338"/>
    </location>
</feature>
<evidence type="ECO:0000256" key="5">
    <source>
        <dbReference type="ARBA" id="ARBA00022989"/>
    </source>
</evidence>
<protein>
    <recommendedName>
        <fullName evidence="10">Citrate transporter-like domain-containing protein</fullName>
    </recommendedName>
</protein>
<dbReference type="PANTHER" id="PTHR10283">
    <property type="entry name" value="SOLUTE CARRIER FAMILY 13 MEMBER"/>
    <property type="match status" value="1"/>
</dbReference>
<evidence type="ECO:0008006" key="10">
    <source>
        <dbReference type="Google" id="ProtNLM"/>
    </source>
</evidence>
<gene>
    <name evidence="8" type="ORF">SVUK_LOCUS14195</name>
</gene>
<evidence type="ECO:0000256" key="4">
    <source>
        <dbReference type="ARBA" id="ARBA00022692"/>
    </source>
</evidence>
<keyword evidence="4 7" id="KW-0812">Transmembrane</keyword>
<name>A0A3P7JSE1_STRVU</name>
<accession>A0A3P7JSE1</accession>
<evidence type="ECO:0000256" key="3">
    <source>
        <dbReference type="ARBA" id="ARBA00022448"/>
    </source>
</evidence>
<comment type="similarity">
    <text evidence="2">Belongs to the SLC13A/DASS transporter (TC 2.A.47) family. NADC subfamily.</text>
</comment>
<dbReference type="Proteomes" id="UP000270094">
    <property type="component" value="Unassembled WGS sequence"/>
</dbReference>
<evidence type="ECO:0000256" key="1">
    <source>
        <dbReference type="ARBA" id="ARBA00004141"/>
    </source>
</evidence>
<feature type="transmembrane region" description="Helical" evidence="7">
    <location>
        <begin position="131"/>
        <end position="156"/>
    </location>
</feature>
<feature type="transmembrane region" description="Helical" evidence="7">
    <location>
        <begin position="432"/>
        <end position="451"/>
    </location>
</feature>
<dbReference type="EMBL" id="UYYB01104285">
    <property type="protein sequence ID" value="VDM79197.1"/>
    <property type="molecule type" value="Genomic_DNA"/>
</dbReference>
<feature type="non-terminal residue" evidence="8">
    <location>
        <position position="452"/>
    </location>
</feature>
<dbReference type="PROSITE" id="PS01271">
    <property type="entry name" value="NA_SULFATE"/>
    <property type="match status" value="1"/>
</dbReference>
<comment type="subcellular location">
    <subcellularLocation>
        <location evidence="1">Membrane</location>
        <topology evidence="1">Multi-pass membrane protein</topology>
    </subcellularLocation>
</comment>
<reference evidence="8 9" key="1">
    <citation type="submission" date="2018-11" db="EMBL/GenBank/DDBJ databases">
        <authorList>
            <consortium name="Pathogen Informatics"/>
        </authorList>
    </citation>
    <scope>NUCLEOTIDE SEQUENCE [LARGE SCALE GENOMIC DNA]</scope>
</reference>
<feature type="transmembrane region" description="Helical" evidence="7">
    <location>
        <begin position="199"/>
        <end position="218"/>
    </location>
</feature>
<feature type="transmembrane region" description="Helical" evidence="7">
    <location>
        <begin position="230"/>
        <end position="247"/>
    </location>
</feature>
<dbReference type="AlphaFoldDB" id="A0A3P7JSE1"/>
<dbReference type="OrthoDB" id="6493944at2759"/>
<sequence length="452" mass="50843">MYSNENLCSLLHYFILRHSAENSCRSFFVSDTACTALMIPIALAIIQTITDTTESVGHGKGKDGATIEGAAFEHLKGDERGFAKALVLACAHGSLIGGTAIITSTGPNLVFREIVQTSYAENEVSVSYVQWMMFAMPPMLLYLVASFIVLTCCFMGPRQLCLWFSRPSKEEQRVSLAVQKRIHTAYDELGIFTFGEKSILAWFLVLMACWIMRKPGFIPGWGELFPNHGFGEKSILAWFLVLMACWIMRKPGFIPGWGELFPNHGKLLSDTVPAVLVVFLLFAWPRDPFAKDPYRYVFTEPIPILNWNAMKAKFSWSCILLIGAGYAISEGVEVSLYVQQELCMVHCRNLFYHVHDGVCEQCVHRKCFYSHRADHCKFLKTQKAKKVAFFLEAESLHIHPLYLSLPVTVACSFAFMLPMATPPNAIVYDTKLVGMLEMIMTGVLLNICCIFI</sequence>
<keyword evidence="9" id="KW-1185">Reference proteome</keyword>
<organism evidence="8 9">
    <name type="scientific">Strongylus vulgaris</name>
    <name type="common">Blood worm</name>
    <dbReference type="NCBI Taxonomy" id="40348"/>
    <lineage>
        <taxon>Eukaryota</taxon>
        <taxon>Metazoa</taxon>
        <taxon>Ecdysozoa</taxon>
        <taxon>Nematoda</taxon>
        <taxon>Chromadorea</taxon>
        <taxon>Rhabditida</taxon>
        <taxon>Rhabditina</taxon>
        <taxon>Rhabditomorpha</taxon>
        <taxon>Strongyloidea</taxon>
        <taxon>Strongylidae</taxon>
        <taxon>Strongylus</taxon>
    </lineage>
</organism>
<dbReference type="GO" id="GO:0015141">
    <property type="term" value="F:succinate transmembrane transporter activity"/>
    <property type="evidence" value="ECO:0007669"/>
    <property type="project" value="TreeGrafter"/>
</dbReference>
<evidence type="ECO:0000313" key="9">
    <source>
        <dbReference type="Proteomes" id="UP000270094"/>
    </source>
</evidence>
<proteinExistence type="inferred from homology"/>
<keyword evidence="5 7" id="KW-1133">Transmembrane helix</keyword>